<dbReference type="EMBL" id="RCXQ01000001">
    <property type="protein sequence ID" value="RYT68597.1"/>
    <property type="molecule type" value="Genomic_DNA"/>
</dbReference>
<evidence type="ECO:0000313" key="11">
    <source>
        <dbReference type="EMBL" id="RHH19910.1"/>
    </source>
</evidence>
<dbReference type="Proteomes" id="UP000095409">
    <property type="component" value="Unassembled WGS sequence"/>
</dbReference>
<keyword evidence="2 4" id="KW-0808">Transferase</keyword>
<evidence type="ECO:0000313" key="21">
    <source>
        <dbReference type="Proteomes" id="UP000285897"/>
    </source>
</evidence>
<gene>
    <name evidence="5" type="primary">glxK</name>
    <name evidence="12" type="ORF">DW021_00545</name>
    <name evidence="11" type="ORF">DW222_03690</name>
    <name evidence="10" type="ORF">DWX77_10930</name>
    <name evidence="9" type="ORF">DWY46_02345</name>
    <name evidence="8" type="ORF">DWZ12_15960</name>
    <name evidence="7" type="ORF">DXB38_01845</name>
    <name evidence="6" type="ORF">DXB81_05580</name>
    <name evidence="13" type="ORF">EAI82_00015</name>
    <name evidence="5" type="ORF">ERS852394_01049</name>
</gene>
<dbReference type="EMBL" id="QRJH01000002">
    <property type="protein sequence ID" value="RHH19910.1"/>
    <property type="molecule type" value="Genomic_DNA"/>
</dbReference>
<reference evidence="15 16" key="2">
    <citation type="submission" date="2018-08" db="EMBL/GenBank/DDBJ databases">
        <title>A genome reference for cultivated species of the human gut microbiota.</title>
        <authorList>
            <person name="Zou Y."/>
            <person name="Xue W."/>
            <person name="Luo G."/>
        </authorList>
    </citation>
    <scope>NUCLEOTIDE SEQUENCE [LARGE SCALE GENOMIC DNA]</scope>
    <source>
        <strain evidence="10 19">AF21-24</strain>
        <strain evidence="9 20">AF25-21</strain>
        <strain evidence="8 17">AF29-2BH</strain>
        <strain evidence="12 21">AF37-6AC</strain>
        <strain evidence="11 18">AM18-2AC</strain>
        <strain evidence="7 15">OM03-6</strain>
        <strain evidence="6 16">OM06-11AA</strain>
    </source>
</reference>
<evidence type="ECO:0000313" key="14">
    <source>
        <dbReference type="Proteomes" id="UP000095409"/>
    </source>
</evidence>
<dbReference type="Proteomes" id="UP000261105">
    <property type="component" value="Unassembled WGS sequence"/>
</dbReference>
<evidence type="ECO:0000313" key="12">
    <source>
        <dbReference type="EMBL" id="RHL50192.1"/>
    </source>
</evidence>
<dbReference type="PANTHER" id="PTHR21599:SF0">
    <property type="entry name" value="GLYCERATE KINASE"/>
    <property type="match status" value="1"/>
</dbReference>
<reference evidence="5 14" key="1">
    <citation type="submission" date="2015-09" db="EMBL/GenBank/DDBJ databases">
        <authorList>
            <consortium name="Pathogen Informatics"/>
        </authorList>
    </citation>
    <scope>NUCLEOTIDE SEQUENCE [LARGE SCALE GENOMIC DNA]</scope>
    <source>
        <strain evidence="5 14">2789STDY5608837</strain>
    </source>
</reference>
<evidence type="ECO:0000313" key="15">
    <source>
        <dbReference type="Proteomes" id="UP000261105"/>
    </source>
</evidence>
<keyword evidence="3 4" id="KW-0418">Kinase</keyword>
<evidence type="ECO:0000313" key="8">
    <source>
        <dbReference type="EMBL" id="RGQ02308.1"/>
    </source>
</evidence>
<dbReference type="Gene3D" id="3.90.1510.10">
    <property type="entry name" value="Glycerate kinase, domain 2"/>
    <property type="match status" value="1"/>
</dbReference>
<reference evidence="13 22" key="3">
    <citation type="journal article" date="2019" name="Science, e1252229">
        <title>Invertible promoters mediate bacterial phase variation, antibiotic resistance, and host adaptation in the gut.</title>
        <authorList>
            <person name="Jiang X."/>
            <person name="Hall A.B."/>
            <person name="Arthur T.D."/>
            <person name="Plichta D.R."/>
            <person name="Covington C.T."/>
            <person name="Poyet M."/>
            <person name="Crothers J."/>
            <person name="Moses P.L."/>
            <person name="Tolonen A.C."/>
            <person name="Vlamakis H."/>
            <person name="Alm E.J."/>
            <person name="Xavier R.J."/>
        </authorList>
    </citation>
    <scope>NUCLEOTIDE SEQUENCE [LARGE SCALE GENOMIC DNA]</scope>
    <source>
        <strain evidence="22">af_0058</strain>
        <strain evidence="13">Af_0058</strain>
    </source>
</reference>
<dbReference type="InterPro" id="IPR004381">
    <property type="entry name" value="Glycerate_kinase"/>
</dbReference>
<comment type="similarity">
    <text evidence="1 4">Belongs to the glycerate kinase type-1 family.</text>
</comment>
<dbReference type="EMBL" id="QRUH01000001">
    <property type="protein sequence ID" value="RGR51471.1"/>
    <property type="molecule type" value="Genomic_DNA"/>
</dbReference>
<dbReference type="EC" id="2.7.1.31" evidence="5"/>
<dbReference type="Proteomes" id="UP000284024">
    <property type="component" value="Unassembled WGS sequence"/>
</dbReference>
<evidence type="ECO:0000313" key="10">
    <source>
        <dbReference type="EMBL" id="RGS72221.1"/>
    </source>
</evidence>
<dbReference type="PANTHER" id="PTHR21599">
    <property type="entry name" value="GLYCERATE KINASE"/>
    <property type="match status" value="1"/>
</dbReference>
<organism evidence="5 14">
    <name type="scientific">Blautia obeum</name>
    <dbReference type="NCBI Taxonomy" id="40520"/>
    <lineage>
        <taxon>Bacteria</taxon>
        <taxon>Bacillati</taxon>
        <taxon>Bacillota</taxon>
        <taxon>Clostridia</taxon>
        <taxon>Lachnospirales</taxon>
        <taxon>Lachnospiraceae</taxon>
        <taxon>Blautia</taxon>
    </lineage>
</organism>
<dbReference type="RefSeq" id="WP_055065849.1">
    <property type="nucleotide sequence ID" value="NZ_CP176627.1"/>
</dbReference>
<dbReference type="Proteomes" id="UP000283585">
    <property type="component" value="Unassembled WGS sequence"/>
</dbReference>
<evidence type="ECO:0000313" key="20">
    <source>
        <dbReference type="Proteomes" id="UP000285839"/>
    </source>
</evidence>
<evidence type="ECO:0000313" key="22">
    <source>
        <dbReference type="Proteomes" id="UP000293506"/>
    </source>
</evidence>
<evidence type="ECO:0000256" key="3">
    <source>
        <dbReference type="ARBA" id="ARBA00022777"/>
    </source>
</evidence>
<sequence>MKFLFASDSFKGTLSSPKTAELLTQAAREIFPDCVCDSIEVADGGEGTTEAVLSAVKGTTIPLKVHGPLWEELTCSYGMLDEKRAVMEMAAASGLPLVPDEKRDPRYTTSYGTGEMIRDALERGFRDISIAIGGSATNDGGIGCIRALGGRFLDENGEELKGCGGDLIKIKKIDISGLNPLIKECRFTVMCDVTNPLCGKDGATYTFGRQKGATPEIQDELEKGMCNYRDIIQKQFGMDMDNVKGAGAAGGLGAALMVFLNGTLKSGIETVLDLLDFDRRLEGVDVVVTGEGATDWQSVFGKVMQGVGIHCKAHGIPAVAIVGSMGKGAEDIFEYGIESMITTINGVMTLPEALDHAEELYLGAARRLFRMLRAGRKLSVAVNGVNSNDSHKRAE</sequence>
<dbReference type="Proteomes" id="UP000261222">
    <property type="component" value="Unassembled WGS sequence"/>
</dbReference>
<dbReference type="Pfam" id="PF02595">
    <property type="entry name" value="Gly_kinase"/>
    <property type="match status" value="1"/>
</dbReference>
<dbReference type="Proteomes" id="UP000285839">
    <property type="component" value="Unassembled WGS sequence"/>
</dbReference>
<evidence type="ECO:0000313" key="9">
    <source>
        <dbReference type="EMBL" id="RGR51471.1"/>
    </source>
</evidence>
<dbReference type="GO" id="GO:0008887">
    <property type="term" value="F:glycerate kinase activity"/>
    <property type="evidence" value="ECO:0007669"/>
    <property type="project" value="UniProtKB-UniRule"/>
</dbReference>
<dbReference type="PIRSF" id="PIRSF006078">
    <property type="entry name" value="GlxK"/>
    <property type="match status" value="1"/>
</dbReference>
<evidence type="ECO:0000256" key="4">
    <source>
        <dbReference type="PIRNR" id="PIRNR006078"/>
    </source>
</evidence>
<dbReference type="GO" id="GO:0031388">
    <property type="term" value="P:organic acid phosphorylation"/>
    <property type="evidence" value="ECO:0007669"/>
    <property type="project" value="UniProtKB-UniRule"/>
</dbReference>
<proteinExistence type="inferred from homology"/>
<evidence type="ECO:0000313" key="16">
    <source>
        <dbReference type="Proteomes" id="UP000261222"/>
    </source>
</evidence>
<dbReference type="InterPro" id="IPR036129">
    <property type="entry name" value="Glycerate_kinase_sf"/>
</dbReference>
<dbReference type="Gene3D" id="3.40.50.10350">
    <property type="entry name" value="Glycerate kinase, domain 1"/>
    <property type="match status" value="1"/>
</dbReference>
<dbReference type="AlphaFoldDB" id="A0A174AJN4"/>
<evidence type="ECO:0000313" key="13">
    <source>
        <dbReference type="EMBL" id="RYT68597.1"/>
    </source>
</evidence>
<evidence type="ECO:0000313" key="18">
    <source>
        <dbReference type="Proteomes" id="UP000284024"/>
    </source>
</evidence>
<dbReference type="InterPro" id="IPR018193">
    <property type="entry name" value="Glyc_kinase_flavodox-like_fold"/>
</dbReference>
<dbReference type="Proteomes" id="UP000293506">
    <property type="component" value="Unassembled WGS sequence"/>
</dbReference>
<evidence type="ECO:0000313" key="7">
    <source>
        <dbReference type="EMBL" id="RGN89887.1"/>
    </source>
</evidence>
<accession>A0A174AJN4</accession>
<dbReference type="EMBL" id="QROS01000001">
    <property type="protein sequence ID" value="RHL50192.1"/>
    <property type="molecule type" value="Genomic_DNA"/>
</dbReference>
<evidence type="ECO:0000256" key="2">
    <source>
        <dbReference type="ARBA" id="ARBA00022679"/>
    </source>
</evidence>
<evidence type="ECO:0000313" key="5">
    <source>
        <dbReference type="EMBL" id="CUN87745.1"/>
    </source>
</evidence>
<dbReference type="EC" id="2.7.1.-" evidence="6"/>
<evidence type="ECO:0000313" key="6">
    <source>
        <dbReference type="EMBL" id="RGN05493.1"/>
    </source>
</evidence>
<dbReference type="EMBL" id="CYZD01000004">
    <property type="protein sequence ID" value="CUN87745.1"/>
    <property type="molecule type" value="Genomic_DNA"/>
</dbReference>
<dbReference type="NCBIfam" id="TIGR00045">
    <property type="entry name" value="glycerate kinase"/>
    <property type="match status" value="1"/>
</dbReference>
<evidence type="ECO:0000313" key="19">
    <source>
        <dbReference type="Proteomes" id="UP000284242"/>
    </source>
</evidence>
<dbReference type="EMBL" id="QSUZ01000002">
    <property type="protein sequence ID" value="RGN89887.1"/>
    <property type="molecule type" value="Genomic_DNA"/>
</dbReference>
<protein>
    <submittedName>
        <fullName evidence="5">Glycerate kinase</fullName>
        <ecNumber evidence="6">2.7.1.-</ecNumber>
        <ecNumber evidence="5">2.7.1.31</ecNumber>
    </submittedName>
</protein>
<name>A0A174AJN4_9FIRM</name>
<dbReference type="InterPro" id="IPR018197">
    <property type="entry name" value="Glycerate_kinase_RE-like"/>
</dbReference>
<dbReference type="SUPFAM" id="SSF110738">
    <property type="entry name" value="Glycerate kinase I"/>
    <property type="match status" value="1"/>
</dbReference>
<dbReference type="EMBL" id="QSUB01000002">
    <property type="protein sequence ID" value="RGN05493.1"/>
    <property type="molecule type" value="Genomic_DNA"/>
</dbReference>
<evidence type="ECO:0000256" key="1">
    <source>
        <dbReference type="ARBA" id="ARBA00006284"/>
    </source>
</evidence>
<dbReference type="Proteomes" id="UP000284242">
    <property type="component" value="Unassembled WGS sequence"/>
</dbReference>
<evidence type="ECO:0000313" key="17">
    <source>
        <dbReference type="Proteomes" id="UP000283585"/>
    </source>
</evidence>
<dbReference type="EMBL" id="QRVV01000031">
    <property type="protein sequence ID" value="RGS72221.1"/>
    <property type="molecule type" value="Genomic_DNA"/>
</dbReference>
<dbReference type="Proteomes" id="UP000285897">
    <property type="component" value="Unassembled WGS sequence"/>
</dbReference>
<dbReference type="EMBL" id="QRSS01000034">
    <property type="protein sequence ID" value="RGQ02308.1"/>
    <property type="molecule type" value="Genomic_DNA"/>
</dbReference>